<dbReference type="Pfam" id="PF04002">
    <property type="entry name" value="RadC"/>
    <property type="match status" value="1"/>
</dbReference>
<dbReference type="EMBL" id="JAULBC010000007">
    <property type="protein sequence ID" value="MEX6690026.1"/>
    <property type="molecule type" value="Genomic_DNA"/>
</dbReference>
<evidence type="ECO:0000256" key="3">
    <source>
        <dbReference type="ARBA" id="ARBA00022801"/>
    </source>
</evidence>
<dbReference type="InterPro" id="IPR025657">
    <property type="entry name" value="RadC_JAB"/>
</dbReference>
<keyword evidence="2" id="KW-0479">Metal-binding</keyword>
<organism evidence="7 8">
    <name type="scientific">Danxiaibacter flavus</name>
    <dbReference type="NCBI Taxonomy" id="3049108"/>
    <lineage>
        <taxon>Bacteria</taxon>
        <taxon>Pseudomonadati</taxon>
        <taxon>Bacteroidota</taxon>
        <taxon>Chitinophagia</taxon>
        <taxon>Chitinophagales</taxon>
        <taxon>Chitinophagaceae</taxon>
        <taxon>Danxiaibacter</taxon>
    </lineage>
</organism>
<dbReference type="CDD" id="cd08071">
    <property type="entry name" value="MPN_DUF2466"/>
    <property type="match status" value="1"/>
</dbReference>
<dbReference type="PROSITE" id="PS50249">
    <property type="entry name" value="MPN"/>
    <property type="match status" value="1"/>
</dbReference>
<evidence type="ECO:0000256" key="1">
    <source>
        <dbReference type="ARBA" id="ARBA00022670"/>
    </source>
</evidence>
<sequence length="155" mass="17197">MEQSSFKSLNKVAEVEIRYRNKTRVSERPIIHNSKDAYQILLANWNKDKIEYVEEFKILLLNFTNAVLGISHISSGSGRATIADPKIIFTTALKANASAIILSHCHPSGCLKPSPEDLNLTTKLVECGKLLDIKVLDHLIVTADGYLSICDEGLM</sequence>
<keyword evidence="8" id="KW-1185">Reference proteome</keyword>
<evidence type="ECO:0000259" key="6">
    <source>
        <dbReference type="PROSITE" id="PS50249"/>
    </source>
</evidence>
<evidence type="ECO:0000256" key="5">
    <source>
        <dbReference type="ARBA" id="ARBA00023049"/>
    </source>
</evidence>
<evidence type="ECO:0000256" key="4">
    <source>
        <dbReference type="ARBA" id="ARBA00022833"/>
    </source>
</evidence>
<dbReference type="PANTHER" id="PTHR30471:SF3">
    <property type="entry name" value="UPF0758 PROTEIN YEES-RELATED"/>
    <property type="match status" value="1"/>
</dbReference>
<evidence type="ECO:0000313" key="7">
    <source>
        <dbReference type="EMBL" id="MEX6690026.1"/>
    </source>
</evidence>
<keyword evidence="1" id="KW-0645">Protease</keyword>
<gene>
    <name evidence="7" type="ORF">QTN47_21130</name>
</gene>
<reference evidence="7 8" key="1">
    <citation type="submission" date="2023-07" db="EMBL/GenBank/DDBJ databases">
        <authorList>
            <person name="Lian W.-H."/>
        </authorList>
    </citation>
    <scope>NUCLEOTIDE SEQUENCE [LARGE SCALE GENOMIC DNA]</scope>
    <source>
        <strain evidence="7 8">SYSU DXS3180</strain>
    </source>
</reference>
<dbReference type="Proteomes" id="UP001560573">
    <property type="component" value="Unassembled WGS sequence"/>
</dbReference>
<comment type="caution">
    <text evidence="7">The sequence shown here is derived from an EMBL/GenBank/DDBJ whole genome shotgun (WGS) entry which is preliminary data.</text>
</comment>
<proteinExistence type="predicted"/>
<dbReference type="PANTHER" id="PTHR30471">
    <property type="entry name" value="DNA REPAIR PROTEIN RADC"/>
    <property type="match status" value="1"/>
</dbReference>
<evidence type="ECO:0000256" key="2">
    <source>
        <dbReference type="ARBA" id="ARBA00022723"/>
    </source>
</evidence>
<protein>
    <submittedName>
        <fullName evidence="7">JAB domain-containing protein</fullName>
    </submittedName>
</protein>
<name>A0ABV3ZJF9_9BACT</name>
<dbReference type="InterPro" id="IPR001405">
    <property type="entry name" value="UPF0758"/>
</dbReference>
<keyword evidence="5" id="KW-0482">Metalloprotease</keyword>
<dbReference type="Gene3D" id="3.40.140.10">
    <property type="entry name" value="Cytidine Deaminase, domain 2"/>
    <property type="match status" value="1"/>
</dbReference>
<dbReference type="InterPro" id="IPR037518">
    <property type="entry name" value="MPN"/>
</dbReference>
<evidence type="ECO:0000313" key="8">
    <source>
        <dbReference type="Proteomes" id="UP001560573"/>
    </source>
</evidence>
<feature type="domain" description="MPN" evidence="6">
    <location>
        <begin position="30"/>
        <end position="155"/>
    </location>
</feature>
<keyword evidence="4" id="KW-0862">Zinc</keyword>
<dbReference type="RefSeq" id="WP_369331434.1">
    <property type="nucleotide sequence ID" value="NZ_JAULBC010000007.1"/>
</dbReference>
<accession>A0ABV3ZJF9</accession>
<keyword evidence="3" id="KW-0378">Hydrolase</keyword>